<comment type="similarity">
    <text evidence="2 12">Belongs to the cytochrome ubiquinol oxidase subunit 1 family.</text>
</comment>
<keyword evidence="11 12" id="KW-0472">Membrane</keyword>
<evidence type="ECO:0000256" key="4">
    <source>
        <dbReference type="ARBA" id="ARBA00022475"/>
    </source>
</evidence>
<dbReference type="PANTHER" id="PTHR30365">
    <property type="entry name" value="CYTOCHROME D UBIQUINOL OXIDASE"/>
    <property type="match status" value="1"/>
</dbReference>
<keyword evidence="7 12" id="KW-0479">Metal-binding</keyword>
<organism evidence="13 14">
    <name type="scientific">Bradyrhizobium iriomotense</name>
    <dbReference type="NCBI Taxonomy" id="441950"/>
    <lineage>
        <taxon>Bacteria</taxon>
        <taxon>Pseudomonadati</taxon>
        <taxon>Pseudomonadota</taxon>
        <taxon>Alphaproteobacteria</taxon>
        <taxon>Hyphomicrobiales</taxon>
        <taxon>Nitrobacteraceae</taxon>
        <taxon>Bradyrhizobium</taxon>
    </lineage>
</organism>
<proteinExistence type="inferred from homology"/>
<keyword evidence="4 12" id="KW-1003">Cell membrane</keyword>
<dbReference type="Proteomes" id="UP001156905">
    <property type="component" value="Unassembled WGS sequence"/>
</dbReference>
<protein>
    <submittedName>
        <fullName evidence="13">Cytochrome ubiquinol oxidase subunit I</fullName>
    </submittedName>
</protein>
<feature type="transmembrane region" description="Helical" evidence="12">
    <location>
        <begin position="53"/>
        <end position="74"/>
    </location>
</feature>
<evidence type="ECO:0000256" key="3">
    <source>
        <dbReference type="ARBA" id="ARBA00022448"/>
    </source>
</evidence>
<keyword evidence="14" id="KW-1185">Reference proteome</keyword>
<keyword evidence="3 12" id="KW-0813">Transport</keyword>
<sequence>MDPVILSRLQFAFTIGYHILWPAFSIGIAWFIVTLNALWLRTGKPAYHQLATFWTKVFALAFGMGVVTGVVISYEIGLNWSRYARVMADVISPLLTLEVLTAFFLEAGFIGIMLFGEKRVGKRLHFAASVIVATGTVISAFWIIAANSWMQTPMDFTTTGDGRFVTTDFWGVVFNPSMPYRLAHMLLASFITGIFVVVGVSAFWLLRGRTKEQAPARAAFSLCLWLATILVPLQIFVGDQHGLNTRKFQPMKLAAIEARWETARAVPLTAIAWPDEKAERNDYAVEIPWLGSIILTHSLRGEVKGLKEVPASERPPVIPVFFAFRIMVGCAMALLGLALLSLYLRWRQKLFDTRWYLYACLAGTPLGFIATLAGWTVTEVGRQPYVVYGQLRTADAVSPIAGGAVFGSLAVALVLYNLLLLGFFFYGGRLVWRGFEVETPTIPVGRPLGAIHAAMAAREAIK</sequence>
<comment type="subcellular location">
    <subcellularLocation>
        <location evidence="12">Cell inner membrane</location>
    </subcellularLocation>
    <subcellularLocation>
        <location evidence="1">Cell membrane</location>
        <topology evidence="1">Multi-pass membrane protein</topology>
    </subcellularLocation>
</comment>
<reference evidence="14" key="1">
    <citation type="journal article" date="2019" name="Int. J. Syst. Evol. Microbiol.">
        <title>The Global Catalogue of Microorganisms (GCM) 10K type strain sequencing project: providing services to taxonomists for standard genome sequencing and annotation.</title>
        <authorList>
            <consortium name="The Broad Institute Genomics Platform"/>
            <consortium name="The Broad Institute Genome Sequencing Center for Infectious Disease"/>
            <person name="Wu L."/>
            <person name="Ma J."/>
        </authorList>
    </citation>
    <scope>NUCLEOTIDE SEQUENCE [LARGE SCALE GENOMIC DNA]</scope>
    <source>
        <strain evidence="14">NBRC 102520</strain>
    </source>
</reference>
<keyword evidence="8 12" id="KW-0249">Electron transport</keyword>
<evidence type="ECO:0000256" key="7">
    <source>
        <dbReference type="ARBA" id="ARBA00022723"/>
    </source>
</evidence>
<evidence type="ECO:0000256" key="2">
    <source>
        <dbReference type="ARBA" id="ARBA00009819"/>
    </source>
</evidence>
<dbReference type="RefSeq" id="WP_284264177.1">
    <property type="nucleotide sequence ID" value="NZ_BSOW01000005.1"/>
</dbReference>
<dbReference type="EMBL" id="BSOW01000005">
    <property type="protein sequence ID" value="GLR85255.1"/>
    <property type="molecule type" value="Genomic_DNA"/>
</dbReference>
<evidence type="ECO:0000313" key="13">
    <source>
        <dbReference type="EMBL" id="GLR85255.1"/>
    </source>
</evidence>
<evidence type="ECO:0000256" key="1">
    <source>
        <dbReference type="ARBA" id="ARBA00004651"/>
    </source>
</evidence>
<dbReference type="InterPro" id="IPR002585">
    <property type="entry name" value="Cyt-d_ubiquinol_oxidase_su_1"/>
</dbReference>
<evidence type="ECO:0000256" key="10">
    <source>
        <dbReference type="ARBA" id="ARBA00023004"/>
    </source>
</evidence>
<keyword evidence="9 12" id="KW-1133">Transmembrane helix</keyword>
<evidence type="ECO:0000256" key="11">
    <source>
        <dbReference type="ARBA" id="ARBA00023136"/>
    </source>
</evidence>
<evidence type="ECO:0000256" key="9">
    <source>
        <dbReference type="ARBA" id="ARBA00022989"/>
    </source>
</evidence>
<evidence type="ECO:0000256" key="8">
    <source>
        <dbReference type="ARBA" id="ARBA00022982"/>
    </source>
</evidence>
<feature type="transmembrane region" description="Helical" evidence="12">
    <location>
        <begin position="322"/>
        <end position="343"/>
    </location>
</feature>
<evidence type="ECO:0000256" key="6">
    <source>
        <dbReference type="ARBA" id="ARBA00022692"/>
    </source>
</evidence>
<dbReference type="PANTHER" id="PTHR30365:SF14">
    <property type="entry name" value="CYTOCHROME BD MENAQUINOL OXIDASE SUBUNIT I-RELATED"/>
    <property type="match status" value="1"/>
</dbReference>
<dbReference type="PIRSF" id="PIRSF006446">
    <property type="entry name" value="Cyt_quinol_oxidase_1"/>
    <property type="match status" value="1"/>
</dbReference>
<feature type="transmembrane region" description="Helical" evidence="12">
    <location>
        <begin position="126"/>
        <end position="145"/>
    </location>
</feature>
<evidence type="ECO:0000256" key="5">
    <source>
        <dbReference type="ARBA" id="ARBA00022617"/>
    </source>
</evidence>
<keyword evidence="10 12" id="KW-0408">Iron</keyword>
<gene>
    <name evidence="13" type="ORF">GCM10007857_19650</name>
</gene>
<evidence type="ECO:0000256" key="12">
    <source>
        <dbReference type="PIRNR" id="PIRNR006446"/>
    </source>
</evidence>
<feature type="transmembrane region" description="Helical" evidence="12">
    <location>
        <begin position="20"/>
        <end position="41"/>
    </location>
</feature>
<feature type="transmembrane region" description="Helical" evidence="12">
    <location>
        <begin position="218"/>
        <end position="237"/>
    </location>
</feature>
<name>A0ABQ6AX90_9BRAD</name>
<comment type="caution">
    <text evidence="13">The sequence shown here is derived from an EMBL/GenBank/DDBJ whole genome shotgun (WGS) entry which is preliminary data.</text>
</comment>
<keyword evidence="5 12" id="KW-0349">Heme</keyword>
<feature type="transmembrane region" description="Helical" evidence="12">
    <location>
        <begin position="397"/>
        <end position="426"/>
    </location>
</feature>
<evidence type="ECO:0000313" key="14">
    <source>
        <dbReference type="Proteomes" id="UP001156905"/>
    </source>
</evidence>
<feature type="transmembrane region" description="Helical" evidence="12">
    <location>
        <begin position="355"/>
        <end position="377"/>
    </location>
</feature>
<feature type="transmembrane region" description="Helical" evidence="12">
    <location>
        <begin position="94"/>
        <end position="114"/>
    </location>
</feature>
<dbReference type="Pfam" id="PF01654">
    <property type="entry name" value="Cyt_bd_oxida_I"/>
    <property type="match status" value="1"/>
</dbReference>
<keyword evidence="6 12" id="KW-0812">Transmembrane</keyword>
<accession>A0ABQ6AX90</accession>
<feature type="transmembrane region" description="Helical" evidence="12">
    <location>
        <begin position="182"/>
        <end position="206"/>
    </location>
</feature>